<sequence>MGFHAELSNQFASSTERLTKEEKIESLEMLVESYKALAADTKNLISNLANASSLLWFCYKGMNVNVNWTGFYILDSSDNKKLVLAPFQGKVACQEIFFGKGVCGSAAQTGETQLVPNVHECENHIACDGETKSEIVIPIKFNGKVVGVIDLDCLDLNGFDETDKFYLELLAESIATSCNWEKYI</sequence>
<dbReference type="GO" id="GO:0034599">
    <property type="term" value="P:cellular response to oxidative stress"/>
    <property type="evidence" value="ECO:0007669"/>
    <property type="project" value="EnsemblFungi"/>
</dbReference>
<gene>
    <name evidence="3" type="ORF">HGUI_00097</name>
</gene>
<dbReference type="GO" id="GO:0005829">
    <property type="term" value="C:cytosol"/>
    <property type="evidence" value="ECO:0007669"/>
    <property type="project" value="TreeGrafter"/>
</dbReference>
<feature type="domain" description="GAF" evidence="2">
    <location>
        <begin position="69"/>
        <end position="175"/>
    </location>
</feature>
<dbReference type="VEuPathDB" id="FungiDB:HGUI_00097"/>
<protein>
    <submittedName>
        <fullName evidence="3">Related to Free methionine-R-sulfoxide reductase</fullName>
    </submittedName>
</protein>
<reference evidence="4" key="1">
    <citation type="submission" date="2016-11" db="EMBL/GenBank/DDBJ databases">
        <authorList>
            <person name="Guldener U."/>
        </authorList>
    </citation>
    <scope>NUCLEOTIDE SEQUENCE [LARGE SCALE GENOMIC DNA]</scope>
</reference>
<evidence type="ECO:0000259" key="2">
    <source>
        <dbReference type="Pfam" id="PF13185"/>
    </source>
</evidence>
<comment type="similarity">
    <text evidence="1">Belongs to the free Met sulfoxide reductase family.</text>
</comment>
<accession>A0A1L0CHX3</accession>
<keyword evidence="4" id="KW-1185">Reference proteome</keyword>
<dbReference type="PANTHER" id="PTHR21021">
    <property type="entry name" value="GAF/PUTATIVE CYTOSKELETAL PROTEIN"/>
    <property type="match status" value="1"/>
</dbReference>
<evidence type="ECO:0000313" key="4">
    <source>
        <dbReference type="Proteomes" id="UP000183365"/>
    </source>
</evidence>
<dbReference type="AlphaFoldDB" id="A0A1L0CHX3"/>
<dbReference type="PANTHER" id="PTHR21021:SF15">
    <property type="entry name" value="FREE METHIONINE-R-SULFOXIDE REDUCTASE"/>
    <property type="match status" value="1"/>
</dbReference>
<proteinExistence type="inferred from homology"/>
<dbReference type="InterPro" id="IPR051330">
    <property type="entry name" value="Phosphatase_reg/MetRdx"/>
</dbReference>
<dbReference type="Gene3D" id="3.30.450.40">
    <property type="match status" value="1"/>
</dbReference>
<dbReference type="Proteomes" id="UP000183365">
    <property type="component" value="Unassembled WGS sequence"/>
</dbReference>
<dbReference type="Pfam" id="PF13185">
    <property type="entry name" value="GAF_2"/>
    <property type="match status" value="1"/>
</dbReference>
<evidence type="ECO:0000313" key="3">
    <source>
        <dbReference type="EMBL" id="SGZ37897.1"/>
    </source>
</evidence>
<evidence type="ECO:0000256" key="1">
    <source>
        <dbReference type="ARBA" id="ARBA00038454"/>
    </source>
</evidence>
<dbReference type="OrthoDB" id="15735at2759"/>
<dbReference type="EMBL" id="FQNF01000001">
    <property type="protein sequence ID" value="SGZ37897.1"/>
    <property type="molecule type" value="Genomic_DNA"/>
</dbReference>
<dbReference type="InterPro" id="IPR003018">
    <property type="entry name" value="GAF"/>
</dbReference>
<name>A0A1L0CHX3_9ASCO</name>
<dbReference type="FunFam" id="3.30.450.40:FF:000008">
    <property type="entry name" value="GAF domain-containing proteins"/>
    <property type="match status" value="1"/>
</dbReference>
<organism evidence="3 4">
    <name type="scientific">Hanseniaspora guilliermondii</name>
    <dbReference type="NCBI Taxonomy" id="56406"/>
    <lineage>
        <taxon>Eukaryota</taxon>
        <taxon>Fungi</taxon>
        <taxon>Dikarya</taxon>
        <taxon>Ascomycota</taxon>
        <taxon>Saccharomycotina</taxon>
        <taxon>Saccharomycetes</taxon>
        <taxon>Saccharomycodales</taxon>
        <taxon>Saccharomycodaceae</taxon>
        <taxon>Hanseniaspora</taxon>
    </lineage>
</organism>
<dbReference type="SUPFAM" id="SSF55781">
    <property type="entry name" value="GAF domain-like"/>
    <property type="match status" value="1"/>
</dbReference>
<dbReference type="InterPro" id="IPR029016">
    <property type="entry name" value="GAF-like_dom_sf"/>
</dbReference>
<dbReference type="GO" id="GO:0033745">
    <property type="term" value="F:L-methionine-(R)-S-oxide reductase activity"/>
    <property type="evidence" value="ECO:0007669"/>
    <property type="project" value="EnsemblFungi"/>
</dbReference>